<dbReference type="EMBL" id="JAPJZI010000001">
    <property type="protein sequence ID" value="MDA5399887.1"/>
    <property type="molecule type" value="Genomic_DNA"/>
</dbReference>
<gene>
    <name evidence="2" type="ORF">OQ273_14995</name>
</gene>
<evidence type="ECO:0000313" key="3">
    <source>
        <dbReference type="Proteomes" id="UP001151234"/>
    </source>
</evidence>
<dbReference type="AlphaFoldDB" id="A0A9X3UK83"/>
<evidence type="ECO:0000256" key="1">
    <source>
        <dbReference type="SAM" id="SignalP"/>
    </source>
</evidence>
<organism evidence="2 3">
    <name type="scientific">Hoeflea prorocentri</name>
    <dbReference type="NCBI Taxonomy" id="1922333"/>
    <lineage>
        <taxon>Bacteria</taxon>
        <taxon>Pseudomonadati</taxon>
        <taxon>Pseudomonadota</taxon>
        <taxon>Alphaproteobacteria</taxon>
        <taxon>Hyphomicrobiales</taxon>
        <taxon>Rhizobiaceae</taxon>
        <taxon>Hoeflea</taxon>
    </lineage>
</organism>
<dbReference type="Proteomes" id="UP001151234">
    <property type="component" value="Unassembled WGS sequence"/>
</dbReference>
<reference evidence="2" key="1">
    <citation type="submission" date="2022-11" db="EMBL/GenBank/DDBJ databases">
        <title>Draft genome sequence of Hoeflea poritis E7-10 and Hoeflea prorocentri PM5-8, separated from scleractinian coral Porites lutea and marine dinoflagellate.</title>
        <authorList>
            <person name="Zhang G."/>
            <person name="Wei Q."/>
            <person name="Cai L."/>
        </authorList>
    </citation>
    <scope>NUCLEOTIDE SEQUENCE</scope>
    <source>
        <strain evidence="2">PM5-8</strain>
    </source>
</reference>
<protein>
    <submittedName>
        <fullName evidence="2">Uncharacterized protein</fullName>
    </submittedName>
</protein>
<keyword evidence="1" id="KW-0732">Signal</keyword>
<keyword evidence="3" id="KW-1185">Reference proteome</keyword>
<comment type="caution">
    <text evidence="2">The sequence shown here is derived from an EMBL/GenBank/DDBJ whole genome shotgun (WGS) entry which is preliminary data.</text>
</comment>
<sequence>MKFLWQVATGLALALLFCTTVPLRAQDNTTADGDVCASLGDLSGVYRTSDGSVEAKWMFGAGTGAVNPGDPFTAEHTYLPGVARLGAGPHYFLFGRVGEDCTSISGTWRALFSPSGNARIMSGAFTASIAPGTVTIISADDDPERSHDWLGTNYRQNTAPEAILVDLSGRLEFHGPAYRVRQTELSGPLAFSGERPAARSLALSQALTFNGAPPTSRQIALTESLKFHGEDGQVRTVEITTGLSFGGKPLNTQTVSVADALSFSGRQPAARTIMMDRPLAFRGKPLVVRTIDLTDTLLFQGKPYRRHSVTLTERLAFSGKPQQSLIVELTEALVFAGDAVRTRIVDPKQGLQFSGTERQPLVIALNRSLTLRGPHPGARDIGLAPTLSFTGAQEWNRRIAIAVPLAFHGPRVQSRAVDIESRLLFEGASRQSRQIALPASLEFAGKRIRSRIVALEATLEFHSGGEPVETAIVLEGLGPTGAGPCGDALDTGLKVLDIDRSLPETSEGITADYIGRLRSVFAPYQAYASKALERQAECMETRLAEFRRLTGDEPHALWLRTPAFNAETFYSNQIAATRNAALYLRQIAFELEAIEILLRDEKQFHSFGGVDEPAAANFGLVTDSQANRNVKGSDIVSMRDFELMAKHIPANAEALTDQRNLYLQRKLSLRFGYLEELLPHTIEGLADWTQVDAYVKARFLPQAAEAIDTRLDELKLAAGEDAALTIPQDEFASHARAYSGLTQVTGNRISGDSFADFMNGKVRNGDFDPWPDPDVIRR</sequence>
<evidence type="ECO:0000313" key="2">
    <source>
        <dbReference type="EMBL" id="MDA5399887.1"/>
    </source>
</evidence>
<feature type="chain" id="PRO_5040832314" evidence="1">
    <location>
        <begin position="26"/>
        <end position="778"/>
    </location>
</feature>
<accession>A0A9X3UK83</accession>
<dbReference type="RefSeq" id="WP_267991301.1">
    <property type="nucleotide sequence ID" value="NZ_JAPJZI010000001.1"/>
</dbReference>
<name>A0A9X3UK83_9HYPH</name>
<proteinExistence type="predicted"/>
<feature type="signal peptide" evidence="1">
    <location>
        <begin position="1"/>
        <end position="25"/>
    </location>
</feature>